<accession>A0A914D6I1</accession>
<keyword evidence="2" id="KW-1185">Reference proteome</keyword>
<name>A0A914D6I1_9BILA</name>
<dbReference type="SUPFAM" id="SSF63748">
    <property type="entry name" value="Tudor/PWWP/MBT"/>
    <property type="match status" value="1"/>
</dbReference>
<evidence type="ECO:0000259" key="1">
    <source>
        <dbReference type="Pfam" id="PF00567"/>
    </source>
</evidence>
<dbReference type="InterPro" id="IPR002999">
    <property type="entry name" value="Tudor"/>
</dbReference>
<dbReference type="Proteomes" id="UP000887540">
    <property type="component" value="Unplaced"/>
</dbReference>
<protein>
    <submittedName>
        <fullName evidence="3">Tudor domain-containing protein</fullName>
    </submittedName>
</protein>
<proteinExistence type="predicted"/>
<sequence>MVNSTLVDVIWHQRDLINVSANILESQIPEHLPVFFHGVLLYSDPINRHLGVIRVDDKRDFRKLQKEIQDFYQKNFASWQVELSEIAPQIYYVAKIGDNYYRCQVCNTKEKAGQFFVLVLLVDFGMFKKVLAQNLFNLNEEFVVGEWETARALCCTLPGTFLF</sequence>
<evidence type="ECO:0000313" key="3">
    <source>
        <dbReference type="WBParaSite" id="ACRNAN_scaffold1857.g9435.t1"/>
    </source>
</evidence>
<dbReference type="Gene3D" id="2.30.30.140">
    <property type="match status" value="1"/>
</dbReference>
<dbReference type="WBParaSite" id="ACRNAN_scaffold1857.g9435.t1">
    <property type="protein sequence ID" value="ACRNAN_scaffold1857.g9435.t1"/>
    <property type="gene ID" value="ACRNAN_scaffold1857.g9435"/>
</dbReference>
<dbReference type="Pfam" id="PF00567">
    <property type="entry name" value="TUDOR"/>
    <property type="match status" value="1"/>
</dbReference>
<feature type="domain" description="Tudor" evidence="1">
    <location>
        <begin position="54"/>
        <end position="142"/>
    </location>
</feature>
<dbReference type="AlphaFoldDB" id="A0A914D6I1"/>
<evidence type="ECO:0000313" key="2">
    <source>
        <dbReference type="Proteomes" id="UP000887540"/>
    </source>
</evidence>
<organism evidence="2 3">
    <name type="scientific">Acrobeloides nanus</name>
    <dbReference type="NCBI Taxonomy" id="290746"/>
    <lineage>
        <taxon>Eukaryota</taxon>
        <taxon>Metazoa</taxon>
        <taxon>Ecdysozoa</taxon>
        <taxon>Nematoda</taxon>
        <taxon>Chromadorea</taxon>
        <taxon>Rhabditida</taxon>
        <taxon>Tylenchina</taxon>
        <taxon>Cephalobomorpha</taxon>
        <taxon>Cephaloboidea</taxon>
        <taxon>Cephalobidae</taxon>
        <taxon>Acrobeloides</taxon>
    </lineage>
</organism>
<reference evidence="3" key="1">
    <citation type="submission" date="2022-11" db="UniProtKB">
        <authorList>
            <consortium name="WormBaseParasite"/>
        </authorList>
    </citation>
    <scope>IDENTIFICATION</scope>
</reference>